<gene>
    <name evidence="1" type="ORF">DW888_10210</name>
</gene>
<dbReference type="Proteomes" id="UP000284379">
    <property type="component" value="Unassembled WGS sequence"/>
</dbReference>
<dbReference type="EMBL" id="QSGO01000006">
    <property type="protein sequence ID" value="RHB35482.1"/>
    <property type="molecule type" value="Genomic_DNA"/>
</dbReference>
<dbReference type="InterPro" id="IPR008929">
    <property type="entry name" value="Chondroitin_lyas"/>
</dbReference>
<dbReference type="PANTHER" id="PTHR38045:SF1">
    <property type="entry name" value="HEPARINASE II_III-LIKE PROTEIN"/>
    <property type="match status" value="1"/>
</dbReference>
<dbReference type="SUPFAM" id="SSF48230">
    <property type="entry name" value="Chondroitin AC/alginate lyase"/>
    <property type="match status" value="1"/>
</dbReference>
<evidence type="ECO:0008006" key="3">
    <source>
        <dbReference type="Google" id="ProtNLM"/>
    </source>
</evidence>
<dbReference type="Gene3D" id="2.70.98.70">
    <property type="match status" value="1"/>
</dbReference>
<organism evidence="1 2">
    <name type="scientific">Bacteroides nordii</name>
    <dbReference type="NCBI Taxonomy" id="291645"/>
    <lineage>
        <taxon>Bacteria</taxon>
        <taxon>Pseudomonadati</taxon>
        <taxon>Bacteroidota</taxon>
        <taxon>Bacteroidia</taxon>
        <taxon>Bacteroidales</taxon>
        <taxon>Bacteroidaceae</taxon>
        <taxon>Bacteroides</taxon>
    </lineage>
</organism>
<comment type="caution">
    <text evidence="1">The sequence shown here is derived from an EMBL/GenBank/DDBJ whole genome shotgun (WGS) entry which is preliminary data.</text>
</comment>
<proteinExistence type="predicted"/>
<sequence>MRYYFLILLLLIPYLLQAQLKFSTQYGNKELTFKQNTANEVQNKFRKELQGVHPRLFYNQQTIDRIKQLYAQNDPFVVMYAENAHKEADQILKEPLLDYYLDDAGLRIPSIHKFATQAPHLIFMYQMTGETKYADRCYQQLAIFCKYPDWGADRHFLDTGIGAFNFAFVYDGLYNYMTPDQRKILEEGVLKHALNIGKYQIDGGKTVWKWYLANNNWNGICNSGLIVAALAMYEENPDFLSQVIAAAMNCLPHYLVEFEPDGQSEEGLMYWSYGLMYTNLGLEAMTNTLGTTNGLADIAGLRKTGWFPFLMSGPVTSLNIGDDPLRYSRDTSFLWFARYYNDPALAKQHLELCMKNGRCQWQDIYFYDPELVTKAKTTTIPLDNAIRGIELYSIRENWDSSDAMYIAIHGGANNANHGHLDAGSFYIQALGEVFAYGNLGSDNYTYPGYFSQKTSPDYLDSINEQTEPGRWHFYRLRTEGKNCIVVNPTIRPEQKENGIAIMKSSENKKEKSCYTFDLTDCYERDLISYNRTIGMDRKRKYMVVKDLLECRDPNSSVWWFMHTKADIELQERGHIAILTMADKKMKVEIVSPLDASFQTLPATYLLKDSFPLTKNSENKGFGKLAIELEGKRSLAIEVMFTPLN</sequence>
<accession>A0A413VPL8</accession>
<evidence type="ECO:0000313" key="2">
    <source>
        <dbReference type="Proteomes" id="UP000284379"/>
    </source>
</evidence>
<dbReference type="PANTHER" id="PTHR38045">
    <property type="entry name" value="CHROMOSOME 1, WHOLE GENOME SHOTGUN SEQUENCE"/>
    <property type="match status" value="1"/>
</dbReference>
<protein>
    <recommendedName>
        <fullName evidence="3">Heparinase</fullName>
    </recommendedName>
</protein>
<evidence type="ECO:0000313" key="1">
    <source>
        <dbReference type="EMBL" id="RHB35482.1"/>
    </source>
</evidence>
<name>A0A413VPL8_9BACE</name>
<dbReference type="AlphaFoldDB" id="A0A413VPL8"/>
<dbReference type="Gene3D" id="1.50.10.100">
    <property type="entry name" value="Chondroitin AC/alginate lyase"/>
    <property type="match status" value="1"/>
</dbReference>
<reference evidence="1 2" key="1">
    <citation type="submission" date="2018-08" db="EMBL/GenBank/DDBJ databases">
        <title>A genome reference for cultivated species of the human gut microbiota.</title>
        <authorList>
            <person name="Zou Y."/>
            <person name="Xue W."/>
            <person name="Luo G."/>
        </authorList>
    </citation>
    <scope>NUCLEOTIDE SEQUENCE [LARGE SCALE GENOMIC DNA]</scope>
    <source>
        <strain evidence="1 2">AM40-30BH</strain>
    </source>
</reference>
<dbReference type="RefSeq" id="WP_122201452.1">
    <property type="nucleotide sequence ID" value="NZ_CABJFV010000006.1"/>
</dbReference>